<dbReference type="AlphaFoldDB" id="A0A9C7GED2"/>
<dbReference type="PANTHER" id="PTHR48098:SF3">
    <property type="entry name" value="IRON(III) ENTEROBACTIN ESTERASE"/>
    <property type="match status" value="1"/>
</dbReference>
<dbReference type="InterPro" id="IPR050583">
    <property type="entry name" value="Mycobacterial_A85_antigen"/>
</dbReference>
<sequence length="239" mass="28067">MIKGFTKDYRLYSEALQEEVQMFIYFPGSYTPLYKYNVLIAQDGQDYFQLGRIARLADQCIHNKEMANTIIVGLPYRDVQDRRQKYHPNGDRNRAYIRFLAHELVPFLDREFPTYQMGMGRTLIGDSLAATVSLMAALEYPHTFGKVILQSPYVNETVLSEVNKFDTTHLIDVYHVVGTEETDVQTQNANERNFLEANRKLSTLLKDKNFSYFYEEFQGDHTWTFWQPDLERALVRMLK</sequence>
<evidence type="ECO:0000313" key="1">
    <source>
        <dbReference type="EMBL" id="CAG9610672.1"/>
    </source>
</evidence>
<dbReference type="RefSeq" id="WP_230499032.1">
    <property type="nucleotide sequence ID" value="NZ_CAKJTG010000046.1"/>
</dbReference>
<reference evidence="1" key="1">
    <citation type="submission" date="2021-10" db="EMBL/GenBank/DDBJ databases">
        <authorList>
            <person name="Criscuolo A."/>
        </authorList>
    </citation>
    <scope>NUCLEOTIDE SEQUENCE</scope>
    <source>
        <strain evidence="1">CIP111885</strain>
    </source>
</reference>
<dbReference type="Gene3D" id="3.40.50.1820">
    <property type="entry name" value="alpha/beta hydrolase"/>
    <property type="match status" value="1"/>
</dbReference>
<dbReference type="Pfam" id="PF00756">
    <property type="entry name" value="Esterase"/>
    <property type="match status" value="1"/>
</dbReference>
<proteinExistence type="predicted"/>
<dbReference type="InterPro" id="IPR029058">
    <property type="entry name" value="AB_hydrolase_fold"/>
</dbReference>
<name>A0A9C7GED2_9BACI</name>
<dbReference type="EMBL" id="CAKJTG010000046">
    <property type="protein sequence ID" value="CAG9610672.1"/>
    <property type="molecule type" value="Genomic_DNA"/>
</dbReference>
<dbReference type="PANTHER" id="PTHR48098">
    <property type="entry name" value="ENTEROCHELIN ESTERASE-RELATED"/>
    <property type="match status" value="1"/>
</dbReference>
<protein>
    <recommendedName>
        <fullName evidence="3">Esterase family protein</fullName>
    </recommendedName>
</protein>
<dbReference type="InterPro" id="IPR000801">
    <property type="entry name" value="Esterase-like"/>
</dbReference>
<gene>
    <name evidence="1" type="ORF">NEOCIP111885_04447</name>
</gene>
<dbReference type="SUPFAM" id="SSF53474">
    <property type="entry name" value="alpha/beta-Hydrolases"/>
    <property type="match status" value="1"/>
</dbReference>
<evidence type="ECO:0008006" key="3">
    <source>
        <dbReference type="Google" id="ProtNLM"/>
    </source>
</evidence>
<keyword evidence="2" id="KW-1185">Reference proteome</keyword>
<evidence type="ECO:0000313" key="2">
    <source>
        <dbReference type="Proteomes" id="UP000789845"/>
    </source>
</evidence>
<dbReference type="Proteomes" id="UP000789845">
    <property type="component" value="Unassembled WGS sequence"/>
</dbReference>
<organism evidence="1 2">
    <name type="scientific">Pseudoneobacillus rhizosphaerae</name>
    <dbReference type="NCBI Taxonomy" id="2880968"/>
    <lineage>
        <taxon>Bacteria</taxon>
        <taxon>Bacillati</taxon>
        <taxon>Bacillota</taxon>
        <taxon>Bacilli</taxon>
        <taxon>Bacillales</taxon>
        <taxon>Bacillaceae</taxon>
        <taxon>Pseudoneobacillus</taxon>
    </lineage>
</organism>
<accession>A0A9C7GED2</accession>
<comment type="caution">
    <text evidence="1">The sequence shown here is derived from an EMBL/GenBank/DDBJ whole genome shotgun (WGS) entry which is preliminary data.</text>
</comment>